<dbReference type="SUPFAM" id="SSF52540">
    <property type="entry name" value="P-loop containing nucleoside triphosphate hydrolases"/>
    <property type="match status" value="1"/>
</dbReference>
<protein>
    <submittedName>
        <fullName evidence="4">6-phosphofructo-2-kinase/fructose-2, 6-bisphosphatase 3</fullName>
    </submittedName>
</protein>
<sequence>MVGLPARGKTYIAKKLSRYLNWIGIITRVFNVGEYRRQATEAYKNHIFFDPNNKEALAIRNKCALDALEDMCQWLEHEGEVAVSISATSNISSTCYKYFIAYPNTAHILFSAC</sequence>
<dbReference type="GO" id="GO:0005829">
    <property type="term" value="C:cytosol"/>
    <property type="evidence" value="ECO:0007669"/>
    <property type="project" value="TreeGrafter"/>
</dbReference>
<organism evidence="4 5">
    <name type="scientific">Araneus ventricosus</name>
    <name type="common">Orbweaver spider</name>
    <name type="synonym">Epeira ventricosa</name>
    <dbReference type="NCBI Taxonomy" id="182803"/>
    <lineage>
        <taxon>Eukaryota</taxon>
        <taxon>Metazoa</taxon>
        <taxon>Ecdysozoa</taxon>
        <taxon>Arthropoda</taxon>
        <taxon>Chelicerata</taxon>
        <taxon>Arachnida</taxon>
        <taxon>Araneae</taxon>
        <taxon>Araneomorphae</taxon>
        <taxon>Entelegynae</taxon>
        <taxon>Araneoidea</taxon>
        <taxon>Araneidae</taxon>
        <taxon>Araneus</taxon>
    </lineage>
</organism>
<evidence type="ECO:0000259" key="3">
    <source>
        <dbReference type="Pfam" id="PF01591"/>
    </source>
</evidence>
<dbReference type="AlphaFoldDB" id="A0A4Y2WNB9"/>
<dbReference type="InterPro" id="IPR027417">
    <property type="entry name" value="P-loop_NTPase"/>
</dbReference>
<dbReference type="GO" id="GO:0004331">
    <property type="term" value="F:fructose-2,6-bisphosphate 2-phosphatase activity"/>
    <property type="evidence" value="ECO:0007669"/>
    <property type="project" value="TreeGrafter"/>
</dbReference>
<dbReference type="InterPro" id="IPR013079">
    <property type="entry name" value="6Phosfructo_kin"/>
</dbReference>
<gene>
    <name evidence="4" type="primary">PFKFB3_0</name>
    <name evidence="4" type="ORF">AVEN_60055_1</name>
</gene>
<dbReference type="Pfam" id="PF01591">
    <property type="entry name" value="6PF2K"/>
    <property type="match status" value="1"/>
</dbReference>
<keyword evidence="5" id="KW-1185">Reference proteome</keyword>
<dbReference type="OrthoDB" id="267323at2759"/>
<reference evidence="4 5" key="1">
    <citation type="journal article" date="2019" name="Sci. Rep.">
        <title>Orb-weaving spider Araneus ventricosus genome elucidates the spidroin gene catalogue.</title>
        <authorList>
            <person name="Kono N."/>
            <person name="Nakamura H."/>
            <person name="Ohtoshi R."/>
            <person name="Moran D.A.P."/>
            <person name="Shinohara A."/>
            <person name="Yoshida Y."/>
            <person name="Fujiwara M."/>
            <person name="Mori M."/>
            <person name="Tomita M."/>
            <person name="Arakawa K."/>
        </authorList>
    </citation>
    <scope>NUCLEOTIDE SEQUENCE [LARGE SCALE GENOMIC DNA]</scope>
</reference>
<dbReference type="GO" id="GO:0003873">
    <property type="term" value="F:6-phosphofructo-2-kinase activity"/>
    <property type="evidence" value="ECO:0007669"/>
    <property type="project" value="InterPro"/>
</dbReference>
<comment type="caution">
    <text evidence="4">The sequence shown here is derived from an EMBL/GenBank/DDBJ whole genome shotgun (WGS) entry which is preliminary data.</text>
</comment>
<evidence type="ECO:0000256" key="2">
    <source>
        <dbReference type="ARBA" id="ARBA00022840"/>
    </source>
</evidence>
<keyword evidence="4" id="KW-0418">Kinase</keyword>
<dbReference type="Gene3D" id="3.40.50.300">
    <property type="entry name" value="P-loop containing nucleotide triphosphate hydrolases"/>
    <property type="match status" value="1"/>
</dbReference>
<name>A0A4Y2WNB9_ARAVE</name>
<keyword evidence="1" id="KW-0547">Nucleotide-binding</keyword>
<evidence type="ECO:0000313" key="4">
    <source>
        <dbReference type="EMBL" id="GBO38206.1"/>
    </source>
</evidence>
<dbReference type="GO" id="GO:0006000">
    <property type="term" value="P:fructose metabolic process"/>
    <property type="evidence" value="ECO:0007669"/>
    <property type="project" value="InterPro"/>
</dbReference>
<dbReference type="GO" id="GO:0005524">
    <property type="term" value="F:ATP binding"/>
    <property type="evidence" value="ECO:0007669"/>
    <property type="project" value="UniProtKB-KW"/>
</dbReference>
<feature type="domain" description="6-phosphofructo-2-kinase" evidence="3">
    <location>
        <begin position="1"/>
        <end position="83"/>
    </location>
</feature>
<proteinExistence type="predicted"/>
<dbReference type="PANTHER" id="PTHR10606">
    <property type="entry name" value="6-PHOSPHOFRUCTO-2-KINASE/FRUCTOSE-2,6-BISPHOSPHATASE"/>
    <property type="match status" value="1"/>
</dbReference>
<dbReference type="GO" id="GO:0006003">
    <property type="term" value="P:fructose 2,6-bisphosphate metabolic process"/>
    <property type="evidence" value="ECO:0007669"/>
    <property type="project" value="InterPro"/>
</dbReference>
<keyword evidence="2" id="KW-0067">ATP-binding</keyword>
<evidence type="ECO:0000313" key="5">
    <source>
        <dbReference type="Proteomes" id="UP000499080"/>
    </source>
</evidence>
<evidence type="ECO:0000256" key="1">
    <source>
        <dbReference type="ARBA" id="ARBA00022741"/>
    </source>
</evidence>
<dbReference type="InterPro" id="IPR003094">
    <property type="entry name" value="6Pfruct_kin"/>
</dbReference>
<dbReference type="EMBL" id="BGPR01062858">
    <property type="protein sequence ID" value="GBO38206.1"/>
    <property type="molecule type" value="Genomic_DNA"/>
</dbReference>
<accession>A0A4Y2WNB9</accession>
<keyword evidence="4" id="KW-0808">Transferase</keyword>
<dbReference type="Proteomes" id="UP000499080">
    <property type="component" value="Unassembled WGS sequence"/>
</dbReference>
<dbReference type="PANTHER" id="PTHR10606:SF44">
    <property type="entry name" value="6-PHOSPHOFRUCTO 2-KINASE_FRUCTOSE 2,6-BISPHOSPHATASE LONG FORM"/>
    <property type="match status" value="1"/>
</dbReference>